<feature type="compositionally biased region" description="Low complexity" evidence="1">
    <location>
        <begin position="147"/>
        <end position="156"/>
    </location>
</feature>
<feature type="region of interest" description="Disordered" evidence="1">
    <location>
        <begin position="129"/>
        <end position="263"/>
    </location>
</feature>
<proteinExistence type="predicted"/>
<evidence type="ECO:0000256" key="1">
    <source>
        <dbReference type="SAM" id="MobiDB-lite"/>
    </source>
</evidence>
<dbReference type="OrthoDB" id="2518292at2759"/>
<feature type="compositionally biased region" description="Low complexity" evidence="1">
    <location>
        <begin position="205"/>
        <end position="230"/>
    </location>
</feature>
<protein>
    <submittedName>
        <fullName evidence="3">Putative signal peptide protein</fullName>
    </submittedName>
</protein>
<feature type="chain" id="PRO_5005568134" evidence="2">
    <location>
        <begin position="22"/>
        <end position="263"/>
    </location>
</feature>
<name>A0A0L6UXZ5_9BASI</name>
<evidence type="ECO:0000256" key="2">
    <source>
        <dbReference type="SAM" id="SignalP"/>
    </source>
</evidence>
<feature type="compositionally biased region" description="Basic and acidic residues" evidence="1">
    <location>
        <begin position="75"/>
        <end position="84"/>
    </location>
</feature>
<organism evidence="3 4">
    <name type="scientific">Puccinia sorghi</name>
    <dbReference type="NCBI Taxonomy" id="27349"/>
    <lineage>
        <taxon>Eukaryota</taxon>
        <taxon>Fungi</taxon>
        <taxon>Dikarya</taxon>
        <taxon>Basidiomycota</taxon>
        <taxon>Pucciniomycotina</taxon>
        <taxon>Pucciniomycetes</taxon>
        <taxon>Pucciniales</taxon>
        <taxon>Pucciniaceae</taxon>
        <taxon>Puccinia</taxon>
    </lineage>
</organism>
<feature type="signal peptide" evidence="2">
    <location>
        <begin position="1"/>
        <end position="21"/>
    </location>
</feature>
<dbReference type="VEuPathDB" id="FungiDB:VP01_3460g2"/>
<dbReference type="Proteomes" id="UP000037035">
    <property type="component" value="Unassembled WGS sequence"/>
</dbReference>
<feature type="compositionally biased region" description="Basic residues" evidence="1">
    <location>
        <begin position="85"/>
        <end position="94"/>
    </location>
</feature>
<keyword evidence="2" id="KW-0732">Signal</keyword>
<evidence type="ECO:0000313" key="3">
    <source>
        <dbReference type="EMBL" id="KNZ52750.1"/>
    </source>
</evidence>
<evidence type="ECO:0000313" key="4">
    <source>
        <dbReference type="Proteomes" id="UP000037035"/>
    </source>
</evidence>
<keyword evidence="4" id="KW-1185">Reference proteome</keyword>
<comment type="caution">
    <text evidence="3">The sequence shown here is derived from an EMBL/GenBank/DDBJ whole genome shotgun (WGS) entry which is preliminary data.</text>
</comment>
<gene>
    <name evidence="3" type="ORF">VP01_3460g2</name>
</gene>
<feature type="region of interest" description="Disordered" evidence="1">
    <location>
        <begin position="34"/>
        <end position="105"/>
    </location>
</feature>
<dbReference type="AlphaFoldDB" id="A0A0L6UXZ5"/>
<sequence length="263" mass="28306">MPFRKTMLLAFLVASTAMCRSIVNMNQADNLVHGGSVPASGGGHHDLPEKNQPINQAGSFWDGRSDAGAPSEIYPDSRSDDHKSKSGRRKHHEHKAIGDQKKKVKSLRKKLDEAITKLEELEGVDNKYYGAKGEKGYHHKSRKSSDSDSNAINADSPVNSHGIVSDLDDPYHPSKAPHVKRSDYPDGPAPSPDFAPATGGFPASTPVTGGFPAPAPATGGFPGSFGPTTGDEGEYQRGPELDGSNFPSGDYYYHRQPQPSYNH</sequence>
<reference evidence="3 4" key="1">
    <citation type="submission" date="2015-08" db="EMBL/GenBank/DDBJ databases">
        <title>Next Generation Sequencing and Analysis of the Genome of Puccinia sorghi L Schw, the Causal Agent of Maize Common Rust.</title>
        <authorList>
            <person name="Rochi L."/>
            <person name="Burguener G."/>
            <person name="Darino M."/>
            <person name="Turjanski A."/>
            <person name="Kreff E."/>
            <person name="Dieguez M.J."/>
            <person name="Sacco F."/>
        </authorList>
    </citation>
    <scope>NUCLEOTIDE SEQUENCE [LARGE SCALE GENOMIC DNA]</scope>
    <source>
        <strain evidence="3 4">RO10H11247</strain>
    </source>
</reference>
<accession>A0A0L6UXZ5</accession>
<dbReference type="EMBL" id="LAVV01008458">
    <property type="protein sequence ID" value="KNZ52750.1"/>
    <property type="molecule type" value="Genomic_DNA"/>
</dbReference>